<evidence type="ECO:0000313" key="3">
    <source>
        <dbReference type="Proteomes" id="UP000516437"/>
    </source>
</evidence>
<sequence length="364" mass="41671">MRRESPINVDRRHEEEFPLWFRNRDDVMPAGGKRLRCDSSVRAESSPGTLAVSGPSLRDRNELPSPDTASPVGTQSSCASTSGIRHVRGSTRGIALLKARTGGKLTVHIPDGRTGGDDKASSMLSSHIGALVRQHVPFETTYRTHRNRMFQHYSVFNSKEEALEHPYPDMNKEEWTRVCDLFASEEFQRRSAINKENRAKLKIVHTSGARSFQRTRALLKNPESDEISAALLYKKTHTNKDGMWTSEDARENFEKMEALQLQYESEGKSYTEVEISLRYGADDARASADDGGAATEERRRADADDGEQQWKKDEEHRKMMEEQQRTLVEQQERRMQLMAEQMREQLVEQIRQLQSRSTPKRKFG</sequence>
<dbReference type="EMBL" id="RXIC02000025">
    <property type="protein sequence ID" value="KAB1205935.1"/>
    <property type="molecule type" value="Genomic_DNA"/>
</dbReference>
<evidence type="ECO:0000313" key="2">
    <source>
        <dbReference type="EMBL" id="KAB1205935.1"/>
    </source>
</evidence>
<dbReference type="PANTHER" id="PTHR33144:SF35">
    <property type="entry name" value="TRANSPOSASE, PTTA_EN_SPM, PLANT-RELATED"/>
    <property type="match status" value="1"/>
</dbReference>
<gene>
    <name evidence="2" type="ORF">CJ030_MR7G016915</name>
</gene>
<dbReference type="AlphaFoldDB" id="A0A6A1UZW6"/>
<proteinExistence type="predicted"/>
<feature type="region of interest" description="Disordered" evidence="1">
    <location>
        <begin position="38"/>
        <end position="85"/>
    </location>
</feature>
<keyword evidence="3" id="KW-1185">Reference proteome</keyword>
<dbReference type="Pfam" id="PF03004">
    <property type="entry name" value="Transposase_24"/>
    <property type="match status" value="1"/>
</dbReference>
<dbReference type="PANTHER" id="PTHR33144">
    <property type="entry name" value="OS10G0409366 PROTEIN-RELATED"/>
    <property type="match status" value="1"/>
</dbReference>
<feature type="region of interest" description="Disordered" evidence="1">
    <location>
        <begin position="284"/>
        <end position="328"/>
    </location>
</feature>
<organism evidence="2 3">
    <name type="scientific">Morella rubra</name>
    <name type="common">Chinese bayberry</name>
    <dbReference type="NCBI Taxonomy" id="262757"/>
    <lineage>
        <taxon>Eukaryota</taxon>
        <taxon>Viridiplantae</taxon>
        <taxon>Streptophyta</taxon>
        <taxon>Embryophyta</taxon>
        <taxon>Tracheophyta</taxon>
        <taxon>Spermatophyta</taxon>
        <taxon>Magnoliopsida</taxon>
        <taxon>eudicotyledons</taxon>
        <taxon>Gunneridae</taxon>
        <taxon>Pentapetalae</taxon>
        <taxon>rosids</taxon>
        <taxon>fabids</taxon>
        <taxon>Fagales</taxon>
        <taxon>Myricaceae</taxon>
        <taxon>Morella</taxon>
    </lineage>
</organism>
<dbReference type="OrthoDB" id="1921870at2759"/>
<evidence type="ECO:0000256" key="1">
    <source>
        <dbReference type="SAM" id="MobiDB-lite"/>
    </source>
</evidence>
<reference evidence="2 3" key="1">
    <citation type="journal article" date="2019" name="Plant Biotechnol. J.">
        <title>The red bayberry genome and genetic basis of sex determination.</title>
        <authorList>
            <person name="Jia H.M."/>
            <person name="Jia H.J."/>
            <person name="Cai Q.L."/>
            <person name="Wang Y."/>
            <person name="Zhao H.B."/>
            <person name="Yang W.F."/>
            <person name="Wang G.Y."/>
            <person name="Li Y.H."/>
            <person name="Zhan D.L."/>
            <person name="Shen Y.T."/>
            <person name="Niu Q.F."/>
            <person name="Chang L."/>
            <person name="Qiu J."/>
            <person name="Zhao L."/>
            <person name="Xie H.B."/>
            <person name="Fu W.Y."/>
            <person name="Jin J."/>
            <person name="Li X.W."/>
            <person name="Jiao Y."/>
            <person name="Zhou C.C."/>
            <person name="Tu T."/>
            <person name="Chai C.Y."/>
            <person name="Gao J.L."/>
            <person name="Fan L.J."/>
            <person name="van de Weg E."/>
            <person name="Wang J.Y."/>
            <person name="Gao Z.S."/>
        </authorList>
    </citation>
    <scope>NUCLEOTIDE SEQUENCE [LARGE SCALE GENOMIC DNA]</scope>
    <source>
        <tissue evidence="2">Leaves</tissue>
    </source>
</reference>
<comment type="caution">
    <text evidence="2">The sequence shown here is derived from an EMBL/GenBank/DDBJ whole genome shotgun (WGS) entry which is preliminary data.</text>
</comment>
<feature type="compositionally biased region" description="Polar residues" evidence="1">
    <location>
        <begin position="67"/>
        <end position="83"/>
    </location>
</feature>
<dbReference type="InterPro" id="IPR004252">
    <property type="entry name" value="Probable_transposase_24"/>
</dbReference>
<name>A0A6A1UZW6_9ROSI</name>
<accession>A0A6A1UZW6</accession>
<dbReference type="Proteomes" id="UP000516437">
    <property type="component" value="Chromosome 7"/>
</dbReference>
<protein>
    <submittedName>
        <fullName evidence="2">Uncharacterized protein</fullName>
    </submittedName>
</protein>
<feature type="compositionally biased region" description="Basic and acidic residues" evidence="1">
    <location>
        <begin position="295"/>
        <end position="328"/>
    </location>
</feature>